<dbReference type="Proteomes" id="UP000041254">
    <property type="component" value="Unassembled WGS sequence"/>
</dbReference>
<feature type="compositionally biased region" description="Basic and acidic residues" evidence="1">
    <location>
        <begin position="41"/>
        <end position="51"/>
    </location>
</feature>
<dbReference type="AlphaFoldDB" id="A0A0G4GLD7"/>
<feature type="compositionally biased region" description="Basic and acidic residues" evidence="1">
    <location>
        <begin position="343"/>
        <end position="353"/>
    </location>
</feature>
<dbReference type="VEuPathDB" id="CryptoDB:Vbra_18214"/>
<dbReference type="InParanoid" id="A0A0G4GLD7"/>
<accession>A0A0G4GLD7</accession>
<protein>
    <submittedName>
        <fullName evidence="2">Uncharacterized protein</fullName>
    </submittedName>
</protein>
<organism evidence="2 3">
    <name type="scientific">Vitrella brassicaformis (strain CCMP3155)</name>
    <dbReference type="NCBI Taxonomy" id="1169540"/>
    <lineage>
        <taxon>Eukaryota</taxon>
        <taxon>Sar</taxon>
        <taxon>Alveolata</taxon>
        <taxon>Colpodellida</taxon>
        <taxon>Vitrellaceae</taxon>
        <taxon>Vitrella</taxon>
    </lineage>
</organism>
<name>A0A0G4GLD7_VITBC</name>
<feature type="compositionally biased region" description="Low complexity" evidence="1">
    <location>
        <begin position="65"/>
        <end position="79"/>
    </location>
</feature>
<reference evidence="2 3" key="1">
    <citation type="submission" date="2014-11" db="EMBL/GenBank/DDBJ databases">
        <authorList>
            <person name="Zhu J."/>
            <person name="Qi W."/>
            <person name="Song R."/>
        </authorList>
    </citation>
    <scope>NUCLEOTIDE SEQUENCE [LARGE SCALE GENOMIC DNA]</scope>
</reference>
<proteinExistence type="predicted"/>
<evidence type="ECO:0000313" key="2">
    <source>
        <dbReference type="EMBL" id="CEM30932.1"/>
    </source>
</evidence>
<feature type="region of interest" description="Disordered" evidence="1">
    <location>
        <begin position="271"/>
        <end position="354"/>
    </location>
</feature>
<sequence>MPQLMHRSTAIPVHRVRSRCMSTAAVHQAAERAAGASSTEGGKDPEKDPDATAKAAPATPPPSTPATGASSSSGASASPTSPPTPAAGSASSESSSAQPQGGKKKHWGPFKWLMAIGGAAAAATFAYFLHKANYNVALAELLFMQWIKDTFDPPRIPQNVTNAKFQVALHPDLQHELGTYFLQLDLDKENGVRRTDALALVEKLGFPSAKEYDETVDTWLRRGRKQESDKKKLMGCCLQEVAELVESLILLEEKSATNQGIDSGASSFAAQQLDSGTAPSHQDATTASSSSAGAAAAPTPMSSSQQRVYERLKELNPTPTPSLLPPFIARPKYHPRPVMGSPPHREEEEKTQDAEELDMYELELAQLKRLEAEIIQRKTRRGLSEVESARLGDIRADIAETQRRIRTLKNKGTLFGWGIGKY</sequence>
<evidence type="ECO:0000256" key="1">
    <source>
        <dbReference type="SAM" id="MobiDB-lite"/>
    </source>
</evidence>
<feature type="compositionally biased region" description="Low complexity" evidence="1">
    <location>
        <begin position="86"/>
        <end position="97"/>
    </location>
</feature>
<feature type="region of interest" description="Disordered" evidence="1">
    <location>
        <begin position="22"/>
        <end position="104"/>
    </location>
</feature>
<feature type="compositionally biased region" description="Polar residues" evidence="1">
    <location>
        <begin position="271"/>
        <end position="283"/>
    </location>
</feature>
<dbReference type="EMBL" id="CDMY01000708">
    <property type="protein sequence ID" value="CEM30932.1"/>
    <property type="molecule type" value="Genomic_DNA"/>
</dbReference>
<keyword evidence="3" id="KW-1185">Reference proteome</keyword>
<dbReference type="OMA" id="EIWRVEA"/>
<feature type="compositionally biased region" description="Low complexity" evidence="1">
    <location>
        <begin position="284"/>
        <end position="304"/>
    </location>
</feature>
<gene>
    <name evidence="2" type="ORF">Vbra_18214</name>
</gene>
<dbReference type="OrthoDB" id="361984at2759"/>
<evidence type="ECO:0000313" key="3">
    <source>
        <dbReference type="Proteomes" id="UP000041254"/>
    </source>
</evidence>